<evidence type="ECO:0000256" key="1">
    <source>
        <dbReference type="SAM" id="Phobius"/>
    </source>
</evidence>
<reference evidence="3" key="1">
    <citation type="submission" date="2019-09" db="EMBL/GenBank/DDBJ databases">
        <title>Mumia zhuanghuii sp. nov. isolated from the intestinal contents of plateau pika (Ochotona curzoniae) in the Qinghai-Tibet plateau of China.</title>
        <authorList>
            <person name="Tian Z."/>
        </authorList>
    </citation>
    <scope>NUCLEOTIDE SEQUENCE [LARGE SCALE GENOMIC DNA]</scope>
    <source>
        <strain evidence="3">L-031</strain>
    </source>
</reference>
<dbReference type="RefSeq" id="WP_150927020.1">
    <property type="nucleotide sequence ID" value="NZ_CP044232.1"/>
</dbReference>
<evidence type="ECO:0000313" key="3">
    <source>
        <dbReference type="Proteomes" id="UP000325516"/>
    </source>
</evidence>
<name>A0A5J6L8D9_9MICO</name>
<protein>
    <submittedName>
        <fullName evidence="2">Uncharacterized protein</fullName>
    </submittedName>
</protein>
<feature type="transmembrane region" description="Helical" evidence="1">
    <location>
        <begin position="20"/>
        <end position="44"/>
    </location>
</feature>
<feature type="transmembrane region" description="Helical" evidence="1">
    <location>
        <begin position="50"/>
        <end position="75"/>
    </location>
</feature>
<keyword evidence="3" id="KW-1185">Reference proteome</keyword>
<keyword evidence="1" id="KW-0812">Transmembrane</keyword>
<dbReference type="KEGG" id="mlz:F6J85_17450"/>
<keyword evidence="1" id="KW-1133">Transmembrane helix</keyword>
<organism evidence="2 3">
    <name type="scientific">Microbacterium lushaniae</name>
    <dbReference type="NCBI Taxonomy" id="2614639"/>
    <lineage>
        <taxon>Bacteria</taxon>
        <taxon>Bacillati</taxon>
        <taxon>Actinomycetota</taxon>
        <taxon>Actinomycetes</taxon>
        <taxon>Micrococcales</taxon>
        <taxon>Microbacteriaceae</taxon>
        <taxon>Microbacterium</taxon>
    </lineage>
</organism>
<dbReference type="AlphaFoldDB" id="A0A5J6L8D9"/>
<dbReference type="Proteomes" id="UP000325516">
    <property type="component" value="Chromosome"/>
</dbReference>
<evidence type="ECO:0000313" key="2">
    <source>
        <dbReference type="EMBL" id="QEW04690.1"/>
    </source>
</evidence>
<accession>A0A5J6L8D9</accession>
<proteinExistence type="predicted"/>
<dbReference type="EMBL" id="CP044232">
    <property type="protein sequence ID" value="QEW04690.1"/>
    <property type="molecule type" value="Genomic_DNA"/>
</dbReference>
<sequence length="90" mass="9296">MSDGVQYERSNATRSEERRLHAGMGWLVAGSVIALTALVAWGILSAANGSAAGMVAASSGSVAVAVAWSTGFLAFKRRLSQIRPSTGDVE</sequence>
<gene>
    <name evidence="2" type="ORF">F6J85_17450</name>
</gene>
<keyword evidence="1" id="KW-0472">Membrane</keyword>